<protein>
    <submittedName>
        <fullName evidence="3">mRNA processing protein</fullName>
    </submittedName>
</protein>
<dbReference type="eggNOG" id="KOG0108">
    <property type="taxonomic scope" value="Eukaryota"/>
</dbReference>
<feature type="region of interest" description="Disordered" evidence="1">
    <location>
        <begin position="214"/>
        <end position="240"/>
    </location>
</feature>
<gene>
    <name evidence="3" type="ORF">PCYB_074050</name>
</gene>
<dbReference type="InterPro" id="IPR031721">
    <property type="entry name" value="Partial_CstF"/>
</dbReference>
<accession>K6UJF6</accession>
<name>K6UJF6_PLACD</name>
<dbReference type="Proteomes" id="UP000006319">
    <property type="component" value="Chromosome 7"/>
</dbReference>
<dbReference type="KEGG" id="pcy:PCYB_074050"/>
<reference evidence="3 4" key="1">
    <citation type="journal article" date="2012" name="Nat. Genet.">
        <title>Plasmodium cynomolgi genome sequences provide insight into Plasmodium vivax and the monkey malaria clade.</title>
        <authorList>
            <person name="Tachibana S."/>
            <person name="Sullivan S.A."/>
            <person name="Kawai S."/>
            <person name="Nakamura S."/>
            <person name="Kim H.R."/>
            <person name="Goto N."/>
            <person name="Arisue N."/>
            <person name="Palacpac N.M.Q."/>
            <person name="Honma H."/>
            <person name="Yagi M."/>
            <person name="Tougan T."/>
            <person name="Katakai Y."/>
            <person name="Kaneko O."/>
            <person name="Mita T."/>
            <person name="Kita K."/>
            <person name="Yasutomi Y."/>
            <person name="Sutton P.L."/>
            <person name="Shakhbatyan R."/>
            <person name="Horii T."/>
            <person name="Yasunaga T."/>
            <person name="Barnwell J.W."/>
            <person name="Escalante A.A."/>
            <person name="Carlton J.M."/>
            <person name="Tanabe K."/>
        </authorList>
    </citation>
    <scope>NUCLEOTIDE SEQUENCE [LARGE SCALE GENOMIC DNA]</scope>
    <source>
        <strain evidence="3 4">B</strain>
    </source>
</reference>
<keyword evidence="4" id="KW-1185">Reference proteome</keyword>
<dbReference type="AlphaFoldDB" id="K6UJF6"/>
<dbReference type="VEuPathDB" id="PlasmoDB:PCYB_074050"/>
<feature type="region of interest" description="Disordered" evidence="1">
    <location>
        <begin position="88"/>
        <end position="118"/>
    </location>
</feature>
<dbReference type="OrthoDB" id="439808at2759"/>
<evidence type="ECO:0000259" key="2">
    <source>
        <dbReference type="Pfam" id="PF15861"/>
    </source>
</evidence>
<evidence type="ECO:0000256" key="1">
    <source>
        <dbReference type="SAM" id="MobiDB-lite"/>
    </source>
</evidence>
<proteinExistence type="predicted"/>
<sequence length="464" mass="51190">MCILSFFQKHAMESSDMIKIYFQRHRNVAYALLHCLFLMNVINEYTMAKNDLHLVMSDEALMNKAERMTQMRRSGKIKIGLAGVADVEGRGNKHTEEEEEKKEEECNQYQRHNLQNISHVKSKRRGRLLGENVNYDLCEDNPLGGSIYGGPSSHGLNLNSLPSVGGSGGGKAKRSGITTPGLYASSKKELSNLGNVKGGTLNVEETEECTGREINYGGRSDQYNGKNTRYPEGNSHTSANLKQRRRMKKELYANGTGSGTSQMYKNNLEQIQDGRYNDANVGIHGGGGGVSQLNNNGESDFKLNYLSDFANIDGSMGINHSQAVRIGGGEVNSVVGHTDRRYHVPRGGGSDVGNDEGGLTGLKKHKGEGGVYPFDEVPTERSELDLQSDFQEMGPPNEGVLSDPTYANVELPDDELVNEVVKNRDILNNILKSRVEDMKSWSTEQRVQVLSIQKALQLKGYALH</sequence>
<dbReference type="EMBL" id="DF157099">
    <property type="protein sequence ID" value="GAB65903.1"/>
    <property type="molecule type" value="Genomic_DNA"/>
</dbReference>
<evidence type="ECO:0000313" key="4">
    <source>
        <dbReference type="Proteomes" id="UP000006319"/>
    </source>
</evidence>
<dbReference type="PhylomeDB" id="K6UJF6"/>
<feature type="domain" description="Partial cleavage stimulation factor" evidence="2">
    <location>
        <begin position="403"/>
        <end position="461"/>
    </location>
</feature>
<evidence type="ECO:0000313" key="3">
    <source>
        <dbReference type="EMBL" id="GAB65903.1"/>
    </source>
</evidence>
<dbReference type="RefSeq" id="XP_004221850.1">
    <property type="nucleotide sequence ID" value="XM_004221802.1"/>
</dbReference>
<dbReference type="Pfam" id="PF15861">
    <property type="entry name" value="partial_CstF"/>
    <property type="match status" value="1"/>
</dbReference>
<feature type="compositionally biased region" description="Polar residues" evidence="1">
    <location>
        <begin position="107"/>
        <end position="118"/>
    </location>
</feature>
<dbReference type="GeneID" id="14692251"/>
<organism evidence="3 4">
    <name type="scientific">Plasmodium cynomolgi (strain B)</name>
    <dbReference type="NCBI Taxonomy" id="1120755"/>
    <lineage>
        <taxon>Eukaryota</taxon>
        <taxon>Sar</taxon>
        <taxon>Alveolata</taxon>
        <taxon>Apicomplexa</taxon>
        <taxon>Aconoidasida</taxon>
        <taxon>Haemosporida</taxon>
        <taxon>Plasmodiidae</taxon>
        <taxon>Plasmodium</taxon>
        <taxon>Plasmodium (Plasmodium)</taxon>
    </lineage>
</organism>